<reference evidence="1 2" key="2">
    <citation type="journal article" date="2022" name="Mol. Ecol. Resour.">
        <title>The genomes of chicory, endive, great burdock and yacon provide insights into Asteraceae paleo-polyploidization history and plant inulin production.</title>
        <authorList>
            <person name="Fan W."/>
            <person name="Wang S."/>
            <person name="Wang H."/>
            <person name="Wang A."/>
            <person name="Jiang F."/>
            <person name="Liu H."/>
            <person name="Zhao H."/>
            <person name="Xu D."/>
            <person name="Zhang Y."/>
        </authorList>
    </citation>
    <scope>NUCLEOTIDE SEQUENCE [LARGE SCALE GENOMIC DNA]</scope>
    <source>
        <strain evidence="2">cv. Yunnan</strain>
        <tissue evidence="1">Leaves</tissue>
    </source>
</reference>
<keyword evidence="2" id="KW-1185">Reference proteome</keyword>
<comment type="caution">
    <text evidence="1">The sequence shown here is derived from an EMBL/GenBank/DDBJ whole genome shotgun (WGS) entry which is preliminary data.</text>
</comment>
<sequence>MLRVPANSDNRYEMPYRVFLMREMSMRLSSVGMKFDDDTQFMILLYSFLDSWSGFVTAITNYAGTGTLKFDGIRDSVLSEDIPRKNVKCWSYNEVGYVKSQCPNNKKENFAEVNAAEVVYYDDALVCSVESSEDSWLMDSGSLFHAMHSGETMENLKVGNLGKVRIANGDVRVVTGMGDVKLVTSLGTTWNLKNVRVILALKRKLISVGQLDKQGLEVNLVEVSGSWPFMYMMREGLQLGELMKFELVYGNWRLGRLWILKITGLLNRGYLEDFVDCGKPSGGRLLGYEIFWAELGPGHLLSNQSMDLGLLFAAERT</sequence>
<evidence type="ECO:0000313" key="2">
    <source>
        <dbReference type="Proteomes" id="UP001056120"/>
    </source>
</evidence>
<organism evidence="1 2">
    <name type="scientific">Smallanthus sonchifolius</name>
    <dbReference type="NCBI Taxonomy" id="185202"/>
    <lineage>
        <taxon>Eukaryota</taxon>
        <taxon>Viridiplantae</taxon>
        <taxon>Streptophyta</taxon>
        <taxon>Embryophyta</taxon>
        <taxon>Tracheophyta</taxon>
        <taxon>Spermatophyta</taxon>
        <taxon>Magnoliopsida</taxon>
        <taxon>eudicotyledons</taxon>
        <taxon>Gunneridae</taxon>
        <taxon>Pentapetalae</taxon>
        <taxon>asterids</taxon>
        <taxon>campanulids</taxon>
        <taxon>Asterales</taxon>
        <taxon>Asteraceae</taxon>
        <taxon>Asteroideae</taxon>
        <taxon>Heliantheae alliance</taxon>
        <taxon>Millerieae</taxon>
        <taxon>Smallanthus</taxon>
    </lineage>
</organism>
<evidence type="ECO:0000313" key="1">
    <source>
        <dbReference type="EMBL" id="KAI3755367.1"/>
    </source>
</evidence>
<dbReference type="Proteomes" id="UP001056120">
    <property type="component" value="Linkage Group LG18"/>
</dbReference>
<gene>
    <name evidence="1" type="ORF">L1987_55164</name>
</gene>
<dbReference type="EMBL" id="CM042035">
    <property type="protein sequence ID" value="KAI3755367.1"/>
    <property type="molecule type" value="Genomic_DNA"/>
</dbReference>
<accession>A0ACB9EA80</accession>
<protein>
    <submittedName>
        <fullName evidence="1">Uncharacterized protein</fullName>
    </submittedName>
</protein>
<reference evidence="2" key="1">
    <citation type="journal article" date="2022" name="Mol. Ecol. Resour.">
        <title>The genomes of chicory, endive, great burdock and yacon provide insights into Asteraceae palaeo-polyploidization history and plant inulin production.</title>
        <authorList>
            <person name="Fan W."/>
            <person name="Wang S."/>
            <person name="Wang H."/>
            <person name="Wang A."/>
            <person name="Jiang F."/>
            <person name="Liu H."/>
            <person name="Zhao H."/>
            <person name="Xu D."/>
            <person name="Zhang Y."/>
        </authorList>
    </citation>
    <scope>NUCLEOTIDE SEQUENCE [LARGE SCALE GENOMIC DNA]</scope>
    <source>
        <strain evidence="2">cv. Yunnan</strain>
    </source>
</reference>
<proteinExistence type="predicted"/>
<name>A0ACB9EA80_9ASTR</name>